<protein>
    <submittedName>
        <fullName evidence="3">Uncharacterized protein</fullName>
    </submittedName>
</protein>
<keyword evidence="2" id="KW-1133">Transmembrane helix</keyword>
<dbReference type="AlphaFoldDB" id="A0A5J6G945"/>
<gene>
    <name evidence="3" type="ORF">CP970_16675</name>
</gene>
<organism evidence="3 4">
    <name type="scientific">Streptomyces kanamyceticus</name>
    <dbReference type="NCBI Taxonomy" id="1967"/>
    <lineage>
        <taxon>Bacteria</taxon>
        <taxon>Bacillati</taxon>
        <taxon>Actinomycetota</taxon>
        <taxon>Actinomycetes</taxon>
        <taxon>Kitasatosporales</taxon>
        <taxon>Streptomycetaceae</taxon>
        <taxon>Streptomyces</taxon>
    </lineage>
</organism>
<dbReference type="Proteomes" id="UP000325529">
    <property type="component" value="Chromosome"/>
</dbReference>
<feature type="transmembrane region" description="Helical" evidence="2">
    <location>
        <begin position="74"/>
        <end position="96"/>
    </location>
</feature>
<feature type="transmembrane region" description="Helical" evidence="2">
    <location>
        <begin position="152"/>
        <end position="171"/>
    </location>
</feature>
<evidence type="ECO:0000256" key="2">
    <source>
        <dbReference type="SAM" id="Phobius"/>
    </source>
</evidence>
<dbReference type="EMBL" id="CP023699">
    <property type="protein sequence ID" value="QEU92320.1"/>
    <property type="molecule type" value="Genomic_DNA"/>
</dbReference>
<evidence type="ECO:0000313" key="4">
    <source>
        <dbReference type="Proteomes" id="UP000325529"/>
    </source>
</evidence>
<feature type="compositionally biased region" description="Acidic residues" evidence="1">
    <location>
        <begin position="181"/>
        <end position="193"/>
    </location>
</feature>
<evidence type="ECO:0000313" key="3">
    <source>
        <dbReference type="EMBL" id="QEU92320.1"/>
    </source>
</evidence>
<dbReference type="RefSeq" id="WP_063806217.1">
    <property type="nucleotide sequence ID" value="NZ_CP023699.1"/>
</dbReference>
<name>A0A5J6G945_STRKN</name>
<accession>A0A5J6G945</accession>
<feature type="transmembrane region" description="Helical" evidence="2">
    <location>
        <begin position="126"/>
        <end position="146"/>
    </location>
</feature>
<proteinExistence type="predicted"/>
<keyword evidence="2" id="KW-0472">Membrane</keyword>
<evidence type="ECO:0000256" key="1">
    <source>
        <dbReference type="SAM" id="MobiDB-lite"/>
    </source>
</evidence>
<dbReference type="KEGG" id="ska:CP970_16675"/>
<feature type="region of interest" description="Disordered" evidence="1">
    <location>
        <begin position="181"/>
        <end position="201"/>
    </location>
</feature>
<keyword evidence="4" id="KW-1185">Reference proteome</keyword>
<keyword evidence="2" id="KW-0812">Transmembrane</keyword>
<sequence>MSGKSAQPGQQGLPGQQERMTGYDRRMYAIMNRREAAPLYATAGRRRAVVVAHVALTALGIACWLYSVLGDQRWATFGMLGVLLPWCVATGVINGATRGLLELRARALDERQRAEKDRVVTRAHQAMMWLLLGVTVAVGGAGLAGFEIEGMIFPVLFSVFVVHWLMPLWMAGLTAADEPVDGDDGDDLDDVDGEPVGASAG</sequence>
<feature type="transmembrane region" description="Helical" evidence="2">
    <location>
        <begin position="48"/>
        <end position="68"/>
    </location>
</feature>
<dbReference type="OrthoDB" id="4245237at2"/>
<reference evidence="3 4" key="1">
    <citation type="submission" date="2017-09" db="EMBL/GenBank/DDBJ databases">
        <authorList>
            <person name="Lee N."/>
            <person name="Cho B.-K."/>
        </authorList>
    </citation>
    <scope>NUCLEOTIDE SEQUENCE [LARGE SCALE GENOMIC DNA]</scope>
    <source>
        <strain evidence="3 4">ATCC 12853</strain>
    </source>
</reference>